<evidence type="ECO:0000256" key="1">
    <source>
        <dbReference type="SAM" id="Coils"/>
    </source>
</evidence>
<feature type="compositionally biased region" description="Polar residues" evidence="2">
    <location>
        <begin position="75"/>
        <end position="86"/>
    </location>
</feature>
<evidence type="ECO:0008006" key="5">
    <source>
        <dbReference type="Google" id="ProtNLM"/>
    </source>
</evidence>
<comment type="caution">
    <text evidence="3">The sequence shown here is derived from an EMBL/GenBank/DDBJ whole genome shotgun (WGS) entry which is preliminary data.</text>
</comment>
<reference evidence="3" key="1">
    <citation type="submission" date="2024-03" db="EMBL/GenBank/DDBJ databases">
        <title>WGS assembly of Saponaria officinalis var. Norfolk2.</title>
        <authorList>
            <person name="Jenkins J."/>
            <person name="Shu S."/>
            <person name="Grimwood J."/>
            <person name="Barry K."/>
            <person name="Goodstein D."/>
            <person name="Schmutz J."/>
            <person name="Leebens-Mack J."/>
            <person name="Osbourn A."/>
        </authorList>
    </citation>
    <scope>NUCLEOTIDE SEQUENCE [LARGE SCALE GENOMIC DNA]</scope>
    <source>
        <strain evidence="3">JIC</strain>
    </source>
</reference>
<sequence>MPNKPDDVNFVAKDEVLNVGPFTMENGAENKSNTSQPFKPRCRTSIPRKPDDVNFVEKEDFLNFAQEGPFPLENGAQNQSNTSQPFQPRCRTSMPSRPDDVNFVEKDEILNVGQDEPFTAINGAQNNFNISPPFKPRRRTLIPNWPDDIKFEEKEEVLTVDGEGNYKNISDAIQPHDVWHAKGIKYCPIRETNWHHVNEQYKIDIITLIRDRFIIPEGDNYDQGILKRMGRSMRQYRHMLKKTFFKPTSKTKAQIYERGPAGHPRDSWMHLVDYWYSEEGQEEANNREPTALEMFKHTHLKKDGKYVKDTCAEDFVDDVDAYVQTKIFTNPSKTKVIREQIENEAFNKLMYGEETPKRPVGYGYGVKQSDVFGVRSMLKKEDFNCGGSKNLATQNMEKIVANLAEKNEGLMKTNEELMKQNEKLEAICNESNDLVKKLTTQFGHILDVLSSGKAPSGFLDIAKSVLDTTNSQVFKVTTEEKHAFVYIIYTCVIDLSVDILLCTHICF</sequence>
<dbReference type="Pfam" id="PF03004">
    <property type="entry name" value="Transposase_24"/>
    <property type="match status" value="1"/>
</dbReference>
<protein>
    <recommendedName>
        <fullName evidence="5">Transposase, Ptta/En/Spm, plant</fullName>
    </recommendedName>
</protein>
<keyword evidence="1" id="KW-0175">Coiled coil</keyword>
<gene>
    <name evidence="3" type="ORF">RND81_12G019700</name>
</gene>
<evidence type="ECO:0000313" key="4">
    <source>
        <dbReference type="Proteomes" id="UP001443914"/>
    </source>
</evidence>
<proteinExistence type="predicted"/>
<keyword evidence="4" id="KW-1185">Reference proteome</keyword>
<feature type="coiled-coil region" evidence="1">
    <location>
        <begin position="400"/>
        <end position="441"/>
    </location>
</feature>
<dbReference type="Proteomes" id="UP001443914">
    <property type="component" value="Unassembled WGS sequence"/>
</dbReference>
<dbReference type="EMBL" id="JBDFQZ010000012">
    <property type="protein sequence ID" value="KAK9671294.1"/>
    <property type="molecule type" value="Genomic_DNA"/>
</dbReference>
<organism evidence="3 4">
    <name type="scientific">Saponaria officinalis</name>
    <name type="common">Common soapwort</name>
    <name type="synonym">Lychnis saponaria</name>
    <dbReference type="NCBI Taxonomy" id="3572"/>
    <lineage>
        <taxon>Eukaryota</taxon>
        <taxon>Viridiplantae</taxon>
        <taxon>Streptophyta</taxon>
        <taxon>Embryophyta</taxon>
        <taxon>Tracheophyta</taxon>
        <taxon>Spermatophyta</taxon>
        <taxon>Magnoliopsida</taxon>
        <taxon>eudicotyledons</taxon>
        <taxon>Gunneridae</taxon>
        <taxon>Pentapetalae</taxon>
        <taxon>Caryophyllales</taxon>
        <taxon>Caryophyllaceae</taxon>
        <taxon>Caryophylleae</taxon>
        <taxon>Saponaria</taxon>
    </lineage>
</organism>
<feature type="region of interest" description="Disordered" evidence="2">
    <location>
        <begin position="67"/>
        <end position="100"/>
    </location>
</feature>
<accession>A0AAW1H487</accession>
<evidence type="ECO:0000256" key="2">
    <source>
        <dbReference type="SAM" id="MobiDB-lite"/>
    </source>
</evidence>
<evidence type="ECO:0000313" key="3">
    <source>
        <dbReference type="EMBL" id="KAK9671294.1"/>
    </source>
</evidence>
<dbReference type="AlphaFoldDB" id="A0AAW1H487"/>
<dbReference type="PANTHER" id="PTHR33144:SF52">
    <property type="match status" value="1"/>
</dbReference>
<dbReference type="InterPro" id="IPR004252">
    <property type="entry name" value="Probable_transposase_24"/>
</dbReference>
<name>A0AAW1H487_SAPOF</name>
<dbReference type="PANTHER" id="PTHR33144">
    <property type="entry name" value="OS10G0409366 PROTEIN-RELATED"/>
    <property type="match status" value="1"/>
</dbReference>